<evidence type="ECO:0000313" key="3">
    <source>
        <dbReference type="Proteomes" id="UP001596104"/>
    </source>
</evidence>
<evidence type="ECO:0000313" key="2">
    <source>
        <dbReference type="EMBL" id="MFC5392283.1"/>
    </source>
</evidence>
<dbReference type="Proteomes" id="UP001596104">
    <property type="component" value="Unassembled WGS sequence"/>
</dbReference>
<keyword evidence="3" id="KW-1185">Reference proteome</keyword>
<dbReference type="Gene3D" id="3.40.190.150">
    <property type="entry name" value="Bordetella uptake gene, domain 1"/>
    <property type="match status" value="1"/>
</dbReference>
<comment type="caution">
    <text evidence="2">The sequence shown here is derived from an EMBL/GenBank/DDBJ whole genome shotgun (WGS) entry which is preliminary data.</text>
</comment>
<reference evidence="3" key="1">
    <citation type="journal article" date="2019" name="Int. J. Syst. Evol. Microbiol.">
        <title>The Global Catalogue of Microorganisms (GCM) 10K type strain sequencing project: providing services to taxonomists for standard genome sequencing and annotation.</title>
        <authorList>
            <consortium name="The Broad Institute Genomics Platform"/>
            <consortium name="The Broad Institute Genome Sequencing Center for Infectious Disease"/>
            <person name="Wu L."/>
            <person name="Ma J."/>
        </authorList>
    </citation>
    <scope>NUCLEOTIDE SEQUENCE [LARGE SCALE GENOMIC DNA]</scope>
    <source>
        <strain evidence="3">CGMCC 1.16326</strain>
    </source>
</reference>
<dbReference type="InterPro" id="IPR005064">
    <property type="entry name" value="BUG"/>
</dbReference>
<dbReference type="PANTHER" id="PTHR42928">
    <property type="entry name" value="TRICARBOXYLATE-BINDING PROTEIN"/>
    <property type="match status" value="1"/>
</dbReference>
<gene>
    <name evidence="2" type="ORF">ACFPPC_06450</name>
</gene>
<organism evidence="2 3">
    <name type="scientific">Bosea vestrisii</name>
    <dbReference type="NCBI Taxonomy" id="151416"/>
    <lineage>
        <taxon>Bacteria</taxon>
        <taxon>Pseudomonadati</taxon>
        <taxon>Pseudomonadota</taxon>
        <taxon>Alphaproteobacteria</taxon>
        <taxon>Hyphomicrobiales</taxon>
        <taxon>Boseaceae</taxon>
        <taxon>Bosea</taxon>
    </lineage>
</organism>
<dbReference type="Gene3D" id="3.40.190.10">
    <property type="entry name" value="Periplasmic binding protein-like II"/>
    <property type="match status" value="1"/>
</dbReference>
<sequence>MRLDRRQVIAALAISGAAGREAFAQAEYPTKPIRILVGFAAGGAPDALARIFAEKLQQRWGQPVIVENRVGAQGNTAMAAVAKAEADGYTLALMPIGNAAVNPALFPSLPYDPVKDFSPISQLASVENVLVVAASSPIRSMAELVTAGRAKTASLTYASPGAGSLAHLAAELLARSAGFEMTHVPYRGVAPALTDVLRGDVTMIVAQLSTAKPLIDSGQLRTLAVASPERSKALPQVPTLTEATGIAGLEAVSWYALMAPAGTSAAIVAKTQQAIAEVLKAPDLVAALEAQGARPIGGTPAELAAVIAADMARWGKVVREAGIQPN</sequence>
<dbReference type="InterPro" id="IPR042100">
    <property type="entry name" value="Bug_dom1"/>
</dbReference>
<dbReference type="PIRSF" id="PIRSF017082">
    <property type="entry name" value="YflP"/>
    <property type="match status" value="1"/>
</dbReference>
<dbReference type="RefSeq" id="WP_377007026.1">
    <property type="nucleotide sequence ID" value="NZ_JBHSLV010000009.1"/>
</dbReference>
<dbReference type="Pfam" id="PF03401">
    <property type="entry name" value="TctC"/>
    <property type="match status" value="1"/>
</dbReference>
<name>A0ABW0H575_9HYPH</name>
<accession>A0ABW0H575</accession>
<evidence type="ECO:0000256" key="1">
    <source>
        <dbReference type="ARBA" id="ARBA00006987"/>
    </source>
</evidence>
<protein>
    <submittedName>
        <fullName evidence="2">Bug family tripartite tricarboxylate transporter substrate binding protein</fullName>
    </submittedName>
</protein>
<proteinExistence type="inferred from homology"/>
<dbReference type="CDD" id="cd13578">
    <property type="entry name" value="PBP2_Bug27"/>
    <property type="match status" value="1"/>
</dbReference>
<comment type="similarity">
    <text evidence="1">Belongs to the UPF0065 (bug) family.</text>
</comment>
<dbReference type="EMBL" id="JBHSLV010000009">
    <property type="protein sequence ID" value="MFC5392283.1"/>
    <property type="molecule type" value="Genomic_DNA"/>
</dbReference>
<dbReference type="SUPFAM" id="SSF53850">
    <property type="entry name" value="Periplasmic binding protein-like II"/>
    <property type="match status" value="1"/>
</dbReference>
<dbReference type="PANTHER" id="PTHR42928:SF5">
    <property type="entry name" value="BLR1237 PROTEIN"/>
    <property type="match status" value="1"/>
</dbReference>